<feature type="transmembrane region" description="Helical" evidence="8">
    <location>
        <begin position="148"/>
        <end position="166"/>
    </location>
</feature>
<evidence type="ECO:0000256" key="7">
    <source>
        <dbReference type="ARBA" id="ARBA00023136"/>
    </source>
</evidence>
<comment type="subcellular location">
    <subcellularLocation>
        <location evidence="1">Cell membrane</location>
        <topology evidence="1">Multi-pass membrane protein</topology>
    </subcellularLocation>
</comment>
<evidence type="ECO:0000256" key="3">
    <source>
        <dbReference type="ARBA" id="ARBA00022448"/>
    </source>
</evidence>
<dbReference type="GO" id="GO:0005886">
    <property type="term" value="C:plasma membrane"/>
    <property type="evidence" value="ECO:0007669"/>
    <property type="project" value="UniProtKB-SubCell"/>
</dbReference>
<dbReference type="STRING" id="407036.SAMN05216243_3320"/>
<name>A0A1G9C966_9BACI</name>
<feature type="transmembrane region" description="Helical" evidence="8">
    <location>
        <begin position="265"/>
        <end position="285"/>
    </location>
</feature>
<proteinExistence type="inferred from homology"/>
<reference evidence="9 10" key="1">
    <citation type="submission" date="2016-10" db="EMBL/GenBank/DDBJ databases">
        <authorList>
            <person name="de Groot N.N."/>
        </authorList>
    </citation>
    <scope>NUCLEOTIDE SEQUENCE [LARGE SCALE GENOMIC DNA]</scope>
    <source>
        <strain evidence="9 10">CGMCC 1.6502</strain>
    </source>
</reference>
<keyword evidence="10" id="KW-1185">Reference proteome</keyword>
<evidence type="ECO:0000256" key="1">
    <source>
        <dbReference type="ARBA" id="ARBA00004651"/>
    </source>
</evidence>
<evidence type="ECO:0000256" key="4">
    <source>
        <dbReference type="ARBA" id="ARBA00022475"/>
    </source>
</evidence>
<dbReference type="InterPro" id="IPR000060">
    <property type="entry name" value="BCCT_transptr"/>
</dbReference>
<keyword evidence="7 8" id="KW-0472">Membrane</keyword>
<dbReference type="AlphaFoldDB" id="A0A1G9C966"/>
<feature type="transmembrane region" description="Helical" evidence="8">
    <location>
        <begin position="235"/>
        <end position="253"/>
    </location>
</feature>
<feature type="transmembrane region" description="Helical" evidence="8">
    <location>
        <begin position="408"/>
        <end position="436"/>
    </location>
</feature>
<keyword evidence="3" id="KW-0813">Transport</keyword>
<evidence type="ECO:0000256" key="8">
    <source>
        <dbReference type="SAM" id="Phobius"/>
    </source>
</evidence>
<dbReference type="EMBL" id="FNFL01000007">
    <property type="protein sequence ID" value="SDK48210.1"/>
    <property type="molecule type" value="Genomic_DNA"/>
</dbReference>
<organism evidence="9 10">
    <name type="scientific">Sediminibacillus albus</name>
    <dbReference type="NCBI Taxonomy" id="407036"/>
    <lineage>
        <taxon>Bacteria</taxon>
        <taxon>Bacillati</taxon>
        <taxon>Bacillota</taxon>
        <taxon>Bacilli</taxon>
        <taxon>Bacillales</taxon>
        <taxon>Bacillaceae</taxon>
        <taxon>Sediminibacillus</taxon>
    </lineage>
</organism>
<feature type="transmembrane region" description="Helical" evidence="8">
    <location>
        <begin position="320"/>
        <end position="338"/>
    </location>
</feature>
<keyword evidence="6 8" id="KW-1133">Transmembrane helix</keyword>
<feature type="transmembrane region" description="Helical" evidence="8">
    <location>
        <begin position="53"/>
        <end position="72"/>
    </location>
</feature>
<feature type="transmembrane region" description="Helical" evidence="8">
    <location>
        <begin position="193"/>
        <end position="215"/>
    </location>
</feature>
<keyword evidence="4" id="KW-1003">Cell membrane</keyword>
<protein>
    <submittedName>
        <fullName evidence="9">Glycine betaine transporter</fullName>
    </submittedName>
</protein>
<feature type="transmembrane region" description="Helical" evidence="8">
    <location>
        <begin position="92"/>
        <end position="114"/>
    </location>
</feature>
<evidence type="ECO:0000313" key="9">
    <source>
        <dbReference type="EMBL" id="SDK48210.1"/>
    </source>
</evidence>
<dbReference type="PANTHER" id="PTHR30047:SF7">
    <property type="entry name" value="HIGH-AFFINITY CHOLINE TRANSPORT PROTEIN"/>
    <property type="match status" value="1"/>
</dbReference>
<accession>A0A1G9C966</accession>
<feature type="transmembrane region" description="Helical" evidence="8">
    <location>
        <begin position="473"/>
        <end position="494"/>
    </location>
</feature>
<evidence type="ECO:0000256" key="6">
    <source>
        <dbReference type="ARBA" id="ARBA00022989"/>
    </source>
</evidence>
<dbReference type="PANTHER" id="PTHR30047">
    <property type="entry name" value="HIGH-AFFINITY CHOLINE TRANSPORT PROTEIN-RELATED"/>
    <property type="match status" value="1"/>
</dbReference>
<sequence>MRNRGDLIDKKKPGIVFYISVTVLAGFVLWGAAAPSHMSQTSSAMLDWMIANFSWFYMFATTIYVGFCFYLAFSSHRKIKLGKQDSEPAYSFFSWIGMLFAAGMGVGLVFWGVAEPISHYASPPPGIEAETDQAAKAALKYSVFHWTIQPWAIYAIIGMAIAYFKFRKGRAGLISHAFHPLIGDRVNGPAGKVINIIATLATAIGIATTFGLSAMQVSGGLSEVFGTPNNSASQMVVIAVVGILFMAAVMKGLDKGIRMLSNANLGLAAVLLAAVIVLGPTIFILDNLASTLGNYLRDYLSLSLEVNPYANSGWQGQWTIFYWAWLIAWSPFVGTFIARVSRGRTIQEFILGALLFPALLGAVWFVAFGGTAIHLQMFQGANLAEPAQKNAEVALFIMLDQLPLGTVLSVLGLLLITIFFATSAASATYVLGMLSSKGTLNPRKSTQTVWGLLIAGTAAILLLSGGLEALQAVAVVTALPFAVLILMICISLGIELRRESKRHSD</sequence>
<comment type="similarity">
    <text evidence="2">Belongs to the BCCT transporter (TC 2.A.15) family.</text>
</comment>
<dbReference type="NCBIfam" id="TIGR00842">
    <property type="entry name" value="bcct"/>
    <property type="match status" value="1"/>
</dbReference>
<dbReference type="Proteomes" id="UP000198694">
    <property type="component" value="Unassembled WGS sequence"/>
</dbReference>
<dbReference type="GO" id="GO:0022857">
    <property type="term" value="F:transmembrane transporter activity"/>
    <property type="evidence" value="ECO:0007669"/>
    <property type="project" value="InterPro"/>
</dbReference>
<feature type="transmembrane region" description="Helical" evidence="8">
    <location>
        <begin position="15"/>
        <end position="33"/>
    </location>
</feature>
<feature type="transmembrane region" description="Helical" evidence="8">
    <location>
        <begin position="350"/>
        <end position="373"/>
    </location>
</feature>
<feature type="transmembrane region" description="Helical" evidence="8">
    <location>
        <begin position="448"/>
        <end position="467"/>
    </location>
</feature>
<dbReference type="Pfam" id="PF02028">
    <property type="entry name" value="BCCT"/>
    <property type="match status" value="1"/>
</dbReference>
<evidence type="ECO:0000256" key="2">
    <source>
        <dbReference type="ARBA" id="ARBA00005658"/>
    </source>
</evidence>
<gene>
    <name evidence="9" type="ORF">SAMN05216243_3320</name>
</gene>
<evidence type="ECO:0000313" key="10">
    <source>
        <dbReference type="Proteomes" id="UP000198694"/>
    </source>
</evidence>
<evidence type="ECO:0000256" key="5">
    <source>
        <dbReference type="ARBA" id="ARBA00022692"/>
    </source>
</evidence>
<keyword evidence="5 8" id="KW-0812">Transmembrane</keyword>